<dbReference type="InterPro" id="IPR043917">
    <property type="entry name" value="DUF5753"/>
</dbReference>
<sequence length="194" mass="21030">MSSAATPELPQQLLDSQTCLSADERQASIDAFSPAIVPGPLQTPAYARAVLSACGVTNPATLEEAVQLRMGRGHHVRTDHGHPHRYLLTEQALHTPWLGAQEVGEQRAFLRECVQLLHLRVRVLPTFSPIPWTGAFAILTYAEGEASVNVETPTGRLVAPQEMMPAYRAHFEALFAAAQPLSRVLAAHEGTGPQ</sequence>
<evidence type="ECO:0000313" key="3">
    <source>
        <dbReference type="Proteomes" id="UP001055940"/>
    </source>
</evidence>
<dbReference type="Proteomes" id="UP001055940">
    <property type="component" value="Chromosome"/>
</dbReference>
<protein>
    <submittedName>
        <fullName evidence="2">DUF5753 domain-containing protein</fullName>
    </submittedName>
</protein>
<proteinExistence type="predicted"/>
<gene>
    <name evidence="2" type="ORF">NE857_22310</name>
</gene>
<reference evidence="2" key="1">
    <citation type="submission" date="2022-06" db="EMBL/GenBank/DDBJ databases">
        <authorList>
            <person name="Ping M."/>
        </authorList>
    </citation>
    <scope>NUCLEOTIDE SEQUENCE</scope>
    <source>
        <strain evidence="2">JCM11759T</strain>
    </source>
</reference>
<dbReference type="Pfam" id="PF19054">
    <property type="entry name" value="DUF5753"/>
    <property type="match status" value="1"/>
</dbReference>
<organism evidence="2 3">
    <name type="scientific">Nocardiopsis exhalans</name>
    <dbReference type="NCBI Taxonomy" id="163604"/>
    <lineage>
        <taxon>Bacteria</taxon>
        <taxon>Bacillati</taxon>
        <taxon>Actinomycetota</taxon>
        <taxon>Actinomycetes</taxon>
        <taxon>Streptosporangiales</taxon>
        <taxon>Nocardiopsidaceae</taxon>
        <taxon>Nocardiopsis</taxon>
    </lineage>
</organism>
<dbReference type="RefSeq" id="WP_254417528.1">
    <property type="nucleotide sequence ID" value="NZ_BAAAJB010000077.1"/>
</dbReference>
<keyword evidence="3" id="KW-1185">Reference proteome</keyword>
<evidence type="ECO:0000259" key="1">
    <source>
        <dbReference type="Pfam" id="PF19054"/>
    </source>
</evidence>
<dbReference type="EMBL" id="CP099837">
    <property type="protein sequence ID" value="USY18052.1"/>
    <property type="molecule type" value="Genomic_DNA"/>
</dbReference>
<evidence type="ECO:0000313" key="2">
    <source>
        <dbReference type="EMBL" id="USY18052.1"/>
    </source>
</evidence>
<feature type="domain" description="DUF5753" evidence="1">
    <location>
        <begin position="20"/>
        <end position="180"/>
    </location>
</feature>
<accession>A0ABY5D207</accession>
<name>A0ABY5D207_9ACTN</name>